<gene>
    <name evidence="1" type="ORF">RRG08_012560</name>
</gene>
<accession>A0AAE1AP96</accession>
<organism evidence="1 2">
    <name type="scientific">Elysia crispata</name>
    <name type="common">lettuce slug</name>
    <dbReference type="NCBI Taxonomy" id="231223"/>
    <lineage>
        <taxon>Eukaryota</taxon>
        <taxon>Metazoa</taxon>
        <taxon>Spiralia</taxon>
        <taxon>Lophotrochozoa</taxon>
        <taxon>Mollusca</taxon>
        <taxon>Gastropoda</taxon>
        <taxon>Heterobranchia</taxon>
        <taxon>Euthyneura</taxon>
        <taxon>Panpulmonata</taxon>
        <taxon>Sacoglossa</taxon>
        <taxon>Placobranchoidea</taxon>
        <taxon>Plakobranchidae</taxon>
        <taxon>Elysia</taxon>
    </lineage>
</organism>
<protein>
    <submittedName>
        <fullName evidence="1">Uncharacterized protein</fullName>
    </submittedName>
</protein>
<keyword evidence="2" id="KW-1185">Reference proteome</keyword>
<proteinExistence type="predicted"/>
<dbReference type="EMBL" id="JAWDGP010001473">
    <property type="protein sequence ID" value="KAK3791378.1"/>
    <property type="molecule type" value="Genomic_DNA"/>
</dbReference>
<comment type="caution">
    <text evidence="1">The sequence shown here is derived from an EMBL/GenBank/DDBJ whole genome shotgun (WGS) entry which is preliminary data.</text>
</comment>
<evidence type="ECO:0000313" key="2">
    <source>
        <dbReference type="Proteomes" id="UP001283361"/>
    </source>
</evidence>
<dbReference type="AlphaFoldDB" id="A0AAE1AP96"/>
<name>A0AAE1AP96_9GAST</name>
<evidence type="ECO:0000313" key="1">
    <source>
        <dbReference type="EMBL" id="KAK3791378.1"/>
    </source>
</evidence>
<reference evidence="1" key="1">
    <citation type="journal article" date="2023" name="G3 (Bethesda)">
        <title>A reference genome for the long-term kleptoplast-retaining sea slug Elysia crispata morphotype clarki.</title>
        <authorList>
            <person name="Eastman K.E."/>
            <person name="Pendleton A.L."/>
            <person name="Shaikh M.A."/>
            <person name="Suttiyut T."/>
            <person name="Ogas R."/>
            <person name="Tomko P."/>
            <person name="Gavelis G."/>
            <person name="Widhalm J.R."/>
            <person name="Wisecaver J.H."/>
        </authorList>
    </citation>
    <scope>NUCLEOTIDE SEQUENCE</scope>
    <source>
        <strain evidence="1">ECLA1</strain>
    </source>
</reference>
<dbReference type="Proteomes" id="UP001283361">
    <property type="component" value="Unassembled WGS sequence"/>
</dbReference>
<sequence length="99" mass="11450">MPLLLRTTLMSASPFLSIMPQSKKKESTSSSSLIQRSTLGLCTECWSRPRYKIESDSFSTCPIFSRTLWTDPAIEWWVWEEKKDEAEDMIASSDPRRVE</sequence>